<reference evidence="9" key="1">
    <citation type="submission" date="2022-11" db="UniProtKB">
        <authorList>
            <consortium name="WormBaseParasite"/>
        </authorList>
    </citation>
    <scope>IDENTIFICATION</scope>
</reference>
<evidence type="ECO:0000256" key="4">
    <source>
        <dbReference type="ARBA" id="ARBA00022989"/>
    </source>
</evidence>
<dbReference type="InterPro" id="IPR009617">
    <property type="entry name" value="Seipin"/>
</dbReference>
<evidence type="ECO:0000313" key="9">
    <source>
        <dbReference type="WBParaSite" id="ACRNAN_Path_844.g3248.t1"/>
    </source>
</evidence>
<comment type="subcellular location">
    <subcellularLocation>
        <location evidence="1">Endoplasmic reticulum membrane</location>
        <topology evidence="1">Multi-pass membrane protein</topology>
    </subcellularLocation>
</comment>
<organism evidence="8 9">
    <name type="scientific">Acrobeloides nanus</name>
    <dbReference type="NCBI Taxonomy" id="290746"/>
    <lineage>
        <taxon>Eukaryota</taxon>
        <taxon>Metazoa</taxon>
        <taxon>Ecdysozoa</taxon>
        <taxon>Nematoda</taxon>
        <taxon>Chromadorea</taxon>
        <taxon>Rhabditida</taxon>
        <taxon>Tylenchina</taxon>
        <taxon>Cephalobomorpha</taxon>
        <taxon>Cephaloboidea</taxon>
        <taxon>Cephalobidae</taxon>
        <taxon>Acrobeloides</taxon>
    </lineage>
</organism>
<dbReference type="GO" id="GO:0005789">
    <property type="term" value="C:endoplasmic reticulum membrane"/>
    <property type="evidence" value="ECO:0007669"/>
    <property type="project" value="UniProtKB-SubCell"/>
</dbReference>
<proteinExistence type="predicted"/>
<keyword evidence="5" id="KW-0443">Lipid metabolism</keyword>
<evidence type="ECO:0000256" key="6">
    <source>
        <dbReference type="ARBA" id="ARBA00023136"/>
    </source>
</evidence>
<sequence length="149" mass="17396">MFDNEINKNLGIFMAQLQIKDVNGVVTATYYKPVMIRSSIRGNSKLWNLFFWPLNLIGYFDEPLPISKNILFTNQFVESSTKQTSVISIQLQNRFVQVNTVFLRINAYVGIVPYLFNVYPTFTYVILFSLCLAFCMLILAFYWTFQLLL</sequence>
<evidence type="ECO:0000313" key="8">
    <source>
        <dbReference type="Proteomes" id="UP000887540"/>
    </source>
</evidence>
<evidence type="ECO:0000256" key="2">
    <source>
        <dbReference type="ARBA" id="ARBA00022692"/>
    </source>
</evidence>
<dbReference type="Proteomes" id="UP000887540">
    <property type="component" value="Unplaced"/>
</dbReference>
<keyword evidence="3" id="KW-0256">Endoplasmic reticulum</keyword>
<dbReference type="GO" id="GO:0140042">
    <property type="term" value="P:lipid droplet formation"/>
    <property type="evidence" value="ECO:0007669"/>
    <property type="project" value="UniProtKB-ARBA"/>
</dbReference>
<dbReference type="GO" id="GO:0006629">
    <property type="term" value="P:lipid metabolic process"/>
    <property type="evidence" value="ECO:0007669"/>
    <property type="project" value="UniProtKB-KW"/>
</dbReference>
<dbReference type="WBParaSite" id="ACRNAN_Path_844.g3248.t1">
    <property type="protein sequence ID" value="ACRNAN_Path_844.g3248.t1"/>
    <property type="gene ID" value="ACRNAN_Path_844.g3248"/>
</dbReference>
<name>A0A914CCR6_9BILA</name>
<evidence type="ECO:0000256" key="5">
    <source>
        <dbReference type="ARBA" id="ARBA00023098"/>
    </source>
</evidence>
<protein>
    <submittedName>
        <fullName evidence="9">Seipin</fullName>
    </submittedName>
</protein>
<feature type="transmembrane region" description="Helical" evidence="7">
    <location>
        <begin position="95"/>
        <end position="116"/>
    </location>
</feature>
<keyword evidence="8" id="KW-1185">Reference proteome</keyword>
<feature type="transmembrane region" description="Helical" evidence="7">
    <location>
        <begin position="122"/>
        <end position="145"/>
    </location>
</feature>
<accession>A0A914CCR6</accession>
<dbReference type="Pfam" id="PF06775">
    <property type="entry name" value="Seipin"/>
    <property type="match status" value="1"/>
</dbReference>
<keyword evidence="2 7" id="KW-0812">Transmembrane</keyword>
<evidence type="ECO:0000256" key="3">
    <source>
        <dbReference type="ARBA" id="ARBA00022824"/>
    </source>
</evidence>
<dbReference type="CDD" id="cd23995">
    <property type="entry name" value="Seipin_BSCL2_like"/>
    <property type="match status" value="1"/>
</dbReference>
<keyword evidence="4 7" id="KW-1133">Transmembrane helix</keyword>
<evidence type="ECO:0000256" key="7">
    <source>
        <dbReference type="SAM" id="Phobius"/>
    </source>
</evidence>
<dbReference type="AlphaFoldDB" id="A0A914CCR6"/>
<keyword evidence="6 7" id="KW-0472">Membrane</keyword>
<evidence type="ECO:0000256" key="1">
    <source>
        <dbReference type="ARBA" id="ARBA00004477"/>
    </source>
</evidence>